<gene>
    <name evidence="3" type="primary">ga01584</name>
    <name evidence="2" type="synonym">ga00897</name>
    <name evidence="2" type="ORF">PR202_ga00897</name>
    <name evidence="3" type="ORF">PR202_ga01584</name>
</gene>
<evidence type="ECO:0000256" key="1">
    <source>
        <dbReference type="SAM" id="MobiDB-lite"/>
    </source>
</evidence>
<protein>
    <submittedName>
        <fullName evidence="3">Uncharacterized protein</fullName>
    </submittedName>
</protein>
<evidence type="ECO:0000313" key="3">
    <source>
        <dbReference type="EMBL" id="GJM85785.1"/>
    </source>
</evidence>
<name>A0AAV5BHG2_ELECO</name>
<evidence type="ECO:0000313" key="2">
    <source>
        <dbReference type="EMBL" id="GJM85157.1"/>
    </source>
</evidence>
<reference evidence="3" key="1">
    <citation type="journal article" date="2018" name="DNA Res.">
        <title>Multiple hybrid de novo genome assembly of finger millet, an orphan allotetraploid crop.</title>
        <authorList>
            <person name="Hatakeyama M."/>
            <person name="Aluri S."/>
            <person name="Balachadran M.T."/>
            <person name="Sivarajan S.R."/>
            <person name="Patrignani A."/>
            <person name="Gruter S."/>
            <person name="Poveda L."/>
            <person name="Shimizu-Inatsugi R."/>
            <person name="Baeten J."/>
            <person name="Francoijs K.J."/>
            <person name="Nataraja K.N."/>
            <person name="Reddy Y.A.N."/>
            <person name="Phadnis S."/>
            <person name="Ravikumar R.L."/>
            <person name="Schlapbach R."/>
            <person name="Sreeman S.M."/>
            <person name="Shimizu K.K."/>
        </authorList>
    </citation>
    <scope>NUCLEOTIDE SEQUENCE</scope>
</reference>
<dbReference type="AlphaFoldDB" id="A0AAV5BHG2"/>
<dbReference type="EMBL" id="BQKI01000001">
    <property type="protein sequence ID" value="GJM85157.1"/>
    <property type="molecule type" value="Genomic_DNA"/>
</dbReference>
<comment type="caution">
    <text evidence="3">The sequence shown here is derived from an EMBL/GenBank/DDBJ whole genome shotgun (WGS) entry which is preliminary data.</text>
</comment>
<reference evidence="3" key="2">
    <citation type="submission" date="2021-12" db="EMBL/GenBank/DDBJ databases">
        <title>Resequencing data analysis of finger millet.</title>
        <authorList>
            <person name="Hatakeyama M."/>
            <person name="Aluri S."/>
            <person name="Balachadran M.T."/>
            <person name="Sivarajan S.R."/>
            <person name="Poveda L."/>
            <person name="Shimizu-Inatsugi R."/>
            <person name="Schlapbach R."/>
            <person name="Sreeman S.M."/>
            <person name="Shimizu K.K."/>
        </authorList>
    </citation>
    <scope>NUCLEOTIDE SEQUENCE</scope>
</reference>
<dbReference type="Proteomes" id="UP001054889">
    <property type="component" value="Unassembled WGS sequence"/>
</dbReference>
<accession>A0AAV5BHG2</accession>
<dbReference type="PANTHER" id="PTHR33601">
    <property type="entry name" value="PROTEIN LITTLE ZIPPER 4"/>
    <property type="match status" value="1"/>
</dbReference>
<feature type="region of interest" description="Disordered" evidence="1">
    <location>
        <begin position="32"/>
        <end position="68"/>
    </location>
</feature>
<dbReference type="InterPro" id="IPR039312">
    <property type="entry name" value="ZPR"/>
</dbReference>
<evidence type="ECO:0000313" key="4">
    <source>
        <dbReference type="Proteomes" id="UP001054889"/>
    </source>
</evidence>
<keyword evidence="4" id="KW-1185">Reference proteome</keyword>
<proteinExistence type="predicted"/>
<dbReference type="PANTHER" id="PTHR33601:SF1">
    <property type="entry name" value="PROTEIN LITTLE ZIPPER 4"/>
    <property type="match status" value="1"/>
</dbReference>
<feature type="compositionally biased region" description="Low complexity" evidence="1">
    <location>
        <begin position="32"/>
        <end position="48"/>
    </location>
</feature>
<dbReference type="EMBL" id="BQKI01000001">
    <property type="protein sequence ID" value="GJM85785.1"/>
    <property type="molecule type" value="Genomic_DNA"/>
</dbReference>
<sequence length="68" mass="7082">MKENQRLRKAAVLLDQENQALLSELKQRLARSSSASSAAAGGNSNNALVTSRASKQAGLDAGKAAKTK</sequence>
<organism evidence="3 4">
    <name type="scientific">Eleusine coracana subsp. coracana</name>
    <dbReference type="NCBI Taxonomy" id="191504"/>
    <lineage>
        <taxon>Eukaryota</taxon>
        <taxon>Viridiplantae</taxon>
        <taxon>Streptophyta</taxon>
        <taxon>Embryophyta</taxon>
        <taxon>Tracheophyta</taxon>
        <taxon>Spermatophyta</taxon>
        <taxon>Magnoliopsida</taxon>
        <taxon>Liliopsida</taxon>
        <taxon>Poales</taxon>
        <taxon>Poaceae</taxon>
        <taxon>PACMAD clade</taxon>
        <taxon>Chloridoideae</taxon>
        <taxon>Cynodonteae</taxon>
        <taxon>Eleusininae</taxon>
        <taxon>Eleusine</taxon>
    </lineage>
</organism>